<evidence type="ECO:0000313" key="2">
    <source>
        <dbReference type="EMBL" id="TDP27854.1"/>
    </source>
</evidence>
<proteinExistence type="predicted"/>
<organism evidence="2 3">
    <name type="scientific">Idiomarina aquatica</name>
    <dbReference type="NCBI Taxonomy" id="1327752"/>
    <lineage>
        <taxon>Bacteria</taxon>
        <taxon>Pseudomonadati</taxon>
        <taxon>Pseudomonadota</taxon>
        <taxon>Gammaproteobacteria</taxon>
        <taxon>Alteromonadales</taxon>
        <taxon>Idiomarinaceae</taxon>
        <taxon>Idiomarina</taxon>
    </lineage>
</organism>
<comment type="caution">
    <text evidence="2">The sequence shown here is derived from an EMBL/GenBank/DDBJ whole genome shotgun (WGS) entry which is preliminary data.</text>
</comment>
<gene>
    <name evidence="2" type="ORF">DEU29_1258</name>
</gene>
<feature type="chain" id="PRO_5020492278" description="DUF3016 family protein" evidence="1">
    <location>
        <begin position="23"/>
        <end position="178"/>
    </location>
</feature>
<feature type="signal peptide" evidence="1">
    <location>
        <begin position="1"/>
        <end position="22"/>
    </location>
</feature>
<dbReference type="Proteomes" id="UP000295531">
    <property type="component" value="Unassembled WGS sequence"/>
</dbReference>
<accession>A0A4R6NXQ5</accession>
<keyword evidence="1" id="KW-0732">Signal</keyword>
<evidence type="ECO:0000313" key="3">
    <source>
        <dbReference type="Proteomes" id="UP000295531"/>
    </source>
</evidence>
<dbReference type="OrthoDB" id="195620at2"/>
<evidence type="ECO:0008006" key="4">
    <source>
        <dbReference type="Google" id="ProtNLM"/>
    </source>
</evidence>
<dbReference type="Pfam" id="PF11454">
    <property type="entry name" value="DUF3016"/>
    <property type="match status" value="1"/>
</dbReference>
<dbReference type="AlphaFoldDB" id="A0A4R6NXQ5"/>
<reference evidence="2 3" key="1">
    <citation type="submission" date="2019-03" db="EMBL/GenBank/DDBJ databases">
        <title>Freshwater and sediment microbial communities from various areas in North America, analyzing microbe dynamics in response to fracking.</title>
        <authorList>
            <person name="Lamendella R."/>
        </authorList>
    </citation>
    <scope>NUCLEOTIDE SEQUENCE [LARGE SCALE GENOMIC DNA]</scope>
    <source>
        <strain evidence="2 3">18_TX</strain>
    </source>
</reference>
<sequence>MRTLSMTALALVSAMLFTPAHAGEAKVNFEKVDDYTDFEPANGLEERYQKRLMEELTGYFNELSADLPDGQTLAVTVTDIDLTGRLEPTFGESTSNFIRVVRSIDFPTMDFNYSLTDSNGSVIKQEDVELKDMSFDFDTMATKRSRSDDLYYEKKMLKDWFRKTFSEQVASSQPAESA</sequence>
<dbReference type="EMBL" id="SNXI01000025">
    <property type="protein sequence ID" value="TDP27854.1"/>
    <property type="molecule type" value="Genomic_DNA"/>
</dbReference>
<evidence type="ECO:0000256" key="1">
    <source>
        <dbReference type="SAM" id="SignalP"/>
    </source>
</evidence>
<dbReference type="InterPro" id="IPR021557">
    <property type="entry name" value="DUF3016"/>
</dbReference>
<keyword evidence="3" id="KW-1185">Reference proteome</keyword>
<dbReference type="RefSeq" id="WP_133540711.1">
    <property type="nucleotide sequence ID" value="NZ_SNXI01000025.1"/>
</dbReference>
<name>A0A4R6NXQ5_9GAMM</name>
<protein>
    <recommendedName>
        <fullName evidence="4">DUF3016 family protein</fullName>
    </recommendedName>
</protein>